<dbReference type="SUPFAM" id="SSF53474">
    <property type="entry name" value="alpha/beta-Hydrolases"/>
    <property type="match status" value="1"/>
</dbReference>
<keyword evidence="2" id="KW-0378">Hydrolase</keyword>
<sequence length="273" mass="28722">MPSVGVKIYSVFFKLLLRHRLQSLAAAAAADGGGGDGDAAAFGVSCRADEATAPANPAFSATDGVASKDLHIDPNSALSVRIFLPTPPPHHPHLLHPRRASDPAAGQAGAPYRGYLPHAVSSPRAAASARRRLPIVVQFHGGGFVTGSNCSASNDAFCRRVAKFCDAIVVAVGYRLAPESRYPAAFDDGVRVLRWIAKQANLAMMSKVGGGVDTFGASTVEPWIAAHGDPASVKLPKSRQAKQQEFLFHFFNGSSCLSFTSIISETANKNCPN</sequence>
<dbReference type="Gene3D" id="3.40.50.1820">
    <property type="entry name" value="alpha/beta hydrolase"/>
    <property type="match status" value="1"/>
</dbReference>
<dbReference type="Pfam" id="PF07859">
    <property type="entry name" value="Abhydrolase_3"/>
    <property type="match status" value="1"/>
</dbReference>
<evidence type="ECO:0000259" key="3">
    <source>
        <dbReference type="Pfam" id="PF07859"/>
    </source>
</evidence>
<dbReference type="InterPro" id="IPR002168">
    <property type="entry name" value="Lipase_GDXG_HIS_AS"/>
</dbReference>
<dbReference type="InterPro" id="IPR013094">
    <property type="entry name" value="AB_hydrolase_3"/>
</dbReference>
<organism evidence="4">
    <name type="scientific">Zea mays</name>
    <name type="common">Maize</name>
    <dbReference type="NCBI Taxonomy" id="4577"/>
    <lineage>
        <taxon>Eukaryota</taxon>
        <taxon>Viridiplantae</taxon>
        <taxon>Streptophyta</taxon>
        <taxon>Embryophyta</taxon>
        <taxon>Tracheophyta</taxon>
        <taxon>Spermatophyta</taxon>
        <taxon>Magnoliopsida</taxon>
        <taxon>Liliopsida</taxon>
        <taxon>Poales</taxon>
        <taxon>Poaceae</taxon>
        <taxon>PACMAD clade</taxon>
        <taxon>Panicoideae</taxon>
        <taxon>Andropogonodae</taxon>
        <taxon>Andropogoneae</taxon>
        <taxon>Tripsacinae</taxon>
        <taxon>Zea</taxon>
    </lineage>
</organism>
<dbReference type="PROSITE" id="PS01173">
    <property type="entry name" value="LIPASE_GDXG_HIS"/>
    <property type="match status" value="1"/>
</dbReference>
<feature type="domain" description="Alpha/beta hydrolase fold-3" evidence="3">
    <location>
        <begin position="136"/>
        <end position="208"/>
    </location>
</feature>
<comment type="similarity">
    <text evidence="1">Belongs to the 'GDXG' lipolytic enzyme family.</text>
</comment>
<accession>B6SM66</accession>
<name>B6SM66_MAIZE</name>
<dbReference type="ExpressionAtlas" id="B6SM66">
    <property type="expression patterns" value="baseline and differential"/>
</dbReference>
<proteinExistence type="evidence at transcript level"/>
<dbReference type="EMBL" id="EU953831">
    <property type="protein sequence ID" value="ACG25949.1"/>
    <property type="molecule type" value="mRNA"/>
</dbReference>
<evidence type="ECO:0000256" key="2">
    <source>
        <dbReference type="ARBA" id="ARBA00022801"/>
    </source>
</evidence>
<dbReference type="InterPro" id="IPR050466">
    <property type="entry name" value="Carboxylest/Gibb_receptor"/>
</dbReference>
<dbReference type="PANTHER" id="PTHR23024">
    <property type="entry name" value="ARYLACETAMIDE DEACETYLASE"/>
    <property type="match status" value="1"/>
</dbReference>
<dbReference type="InterPro" id="IPR029058">
    <property type="entry name" value="AB_hydrolase_fold"/>
</dbReference>
<dbReference type="PANTHER" id="PTHR23024:SF211">
    <property type="entry name" value="B1065G12.16 PROTEIN"/>
    <property type="match status" value="1"/>
</dbReference>
<dbReference type="GO" id="GO:0016787">
    <property type="term" value="F:hydrolase activity"/>
    <property type="evidence" value="ECO:0007669"/>
    <property type="project" value="UniProtKB-KW"/>
</dbReference>
<evidence type="ECO:0000256" key="1">
    <source>
        <dbReference type="ARBA" id="ARBA00010515"/>
    </source>
</evidence>
<evidence type="ECO:0000313" key="4">
    <source>
        <dbReference type="EMBL" id="ACG25949.1"/>
    </source>
</evidence>
<protein>
    <submittedName>
        <fullName evidence="4">Esterase</fullName>
    </submittedName>
</protein>
<dbReference type="AlphaFoldDB" id="B6SM66"/>
<reference evidence="4" key="1">
    <citation type="journal article" date="2009" name="Plant Mol. Biol.">
        <title>Insights into corn genes derived from large-scale cDNA sequencing.</title>
        <authorList>
            <person name="Alexandrov N.N."/>
            <person name="Brover V.V."/>
            <person name="Freidin S."/>
            <person name="Troukhan M.E."/>
            <person name="Tatarinova T.V."/>
            <person name="Zhang H."/>
            <person name="Swaller T.J."/>
            <person name="Lu Y.P."/>
            <person name="Bouck J."/>
            <person name="Flavell R.B."/>
            <person name="Feldmann K.A."/>
        </authorList>
    </citation>
    <scope>NUCLEOTIDE SEQUENCE</scope>
</reference>